<feature type="region of interest" description="Disordered" evidence="1">
    <location>
        <begin position="684"/>
        <end position="703"/>
    </location>
</feature>
<proteinExistence type="predicted"/>
<feature type="region of interest" description="Disordered" evidence="1">
    <location>
        <begin position="717"/>
        <end position="761"/>
    </location>
</feature>
<dbReference type="OrthoDB" id="6282440at2759"/>
<feature type="compositionally biased region" description="Basic and acidic residues" evidence="1">
    <location>
        <begin position="626"/>
        <end position="637"/>
    </location>
</feature>
<reference evidence="2 3" key="1">
    <citation type="submission" date="2018-10" db="EMBL/GenBank/DDBJ databases">
        <authorList>
            <consortium name="Pathogen Informatics"/>
        </authorList>
    </citation>
    <scope>NUCLEOTIDE SEQUENCE [LARGE SCALE GENOMIC DNA]</scope>
</reference>
<evidence type="ECO:0000256" key="1">
    <source>
        <dbReference type="SAM" id="MobiDB-lite"/>
    </source>
</evidence>
<dbReference type="EMBL" id="UXSR01000176">
    <property type="protein sequence ID" value="VDD75412.1"/>
    <property type="molecule type" value="Genomic_DNA"/>
</dbReference>
<dbReference type="AlphaFoldDB" id="A0A0R3U460"/>
<gene>
    <name evidence="2" type="ORF">MCOS_LOCUS1415</name>
</gene>
<sequence length="761" mass="83939">MGEENEVSCKPRKKPRSRMMVTGPQHLLQRPERYLHCERPTLSVSDPVNFPVWKCRAHSLEHGGTLDATTSTLEPSVERTLSQECPEGRRESVYRNLPEVVLLPTTYFGISAHNPCASSNRAAIEPANQRCTRLSPAEAELSTRKTYRSPKMRPRLGSLAHEKRRRAQSEPRRLSVTSVPFVDPQLVRRPRLASSDRVTDAIIIVIIIVVSNSVVLSPHTVLAPVANEKFGVVNQLSITFCNNTIHRNATDDAIPYAEPAGVFTQPKLCCCVFFSPENNIDEKKEGRKESEALKAAKEVTKVSQNVADAASVAGATGFRASDIRNRFEKGESFDQEKSKETKKRKTKLKYAGVGSMKDKLLQEANKQVNGSKDPTKLKEITPPREGVAVGVLESQPQARPEGVEGPTTGDATVTDYIGIGKKTKDVRERFRQLEKTGGVIEEEEGEKRTIDPEEFRQATTEATRSAKARWKDIESGKVETRIEKTKVDLGSGTHGGVYENEPDSLLGIARGEEKEDAPHLVVTTSAAERKNAFLKKASEEGKIKRLDPKVGCQELASREKNTVFESTPAARPEDVVAAGSTVDDFLNLSGAKSIREKFQDPSKLQHEVKKTTIELRGEGGVYENEPEQRDDVVRGGDLDEAPSPGDVKWASAAKERFMKDAEERSKAVRSQKVVLVEGAVGPTVYESQPTNSAADAKADQEEDEHLVGAFATSARQRFLEKQREAEEASKKSTPGMATAHQEGVVVSGMYSDDEEDEEEEE</sequence>
<feature type="compositionally biased region" description="Basic and acidic residues" evidence="1">
    <location>
        <begin position="445"/>
        <end position="456"/>
    </location>
</feature>
<dbReference type="Proteomes" id="UP000267029">
    <property type="component" value="Unassembled WGS sequence"/>
</dbReference>
<feature type="region of interest" description="Disordered" evidence="1">
    <location>
        <begin position="143"/>
        <end position="173"/>
    </location>
</feature>
<accession>A0A0R3U460</accession>
<evidence type="ECO:0000313" key="2">
    <source>
        <dbReference type="EMBL" id="VDD75412.1"/>
    </source>
</evidence>
<feature type="region of interest" description="Disordered" evidence="1">
    <location>
        <begin position="366"/>
        <end position="416"/>
    </location>
</feature>
<organism evidence="2 3">
    <name type="scientific">Mesocestoides corti</name>
    <name type="common">Flatworm</name>
    <dbReference type="NCBI Taxonomy" id="53468"/>
    <lineage>
        <taxon>Eukaryota</taxon>
        <taxon>Metazoa</taxon>
        <taxon>Spiralia</taxon>
        <taxon>Lophotrochozoa</taxon>
        <taxon>Platyhelminthes</taxon>
        <taxon>Cestoda</taxon>
        <taxon>Eucestoda</taxon>
        <taxon>Cyclophyllidea</taxon>
        <taxon>Mesocestoididae</taxon>
        <taxon>Mesocestoides</taxon>
    </lineage>
</organism>
<feature type="compositionally biased region" description="Basic and acidic residues" evidence="1">
    <location>
        <begin position="373"/>
        <end position="382"/>
    </location>
</feature>
<feature type="region of interest" description="Disordered" evidence="1">
    <location>
        <begin position="615"/>
        <end position="646"/>
    </location>
</feature>
<feature type="compositionally biased region" description="Basic residues" evidence="1">
    <location>
        <begin position="145"/>
        <end position="154"/>
    </location>
</feature>
<feature type="compositionally biased region" description="Acidic residues" evidence="1">
    <location>
        <begin position="751"/>
        <end position="761"/>
    </location>
</feature>
<protein>
    <submittedName>
        <fullName evidence="2">Uncharacterized protein</fullName>
    </submittedName>
</protein>
<feature type="region of interest" description="Disordered" evidence="1">
    <location>
        <begin position="437"/>
        <end position="471"/>
    </location>
</feature>
<feature type="compositionally biased region" description="Basic and acidic residues" evidence="1">
    <location>
        <begin position="717"/>
        <end position="730"/>
    </location>
</feature>
<keyword evidence="3" id="KW-1185">Reference proteome</keyword>
<evidence type="ECO:0000313" key="3">
    <source>
        <dbReference type="Proteomes" id="UP000267029"/>
    </source>
</evidence>
<name>A0A0R3U460_MESCO</name>